<organism evidence="4 5">
    <name type="scientific">Agromyces larvae</name>
    <dbReference type="NCBI Taxonomy" id="2929802"/>
    <lineage>
        <taxon>Bacteria</taxon>
        <taxon>Bacillati</taxon>
        <taxon>Actinomycetota</taxon>
        <taxon>Actinomycetes</taxon>
        <taxon>Micrococcales</taxon>
        <taxon>Microbacteriaceae</taxon>
        <taxon>Agromyces</taxon>
    </lineage>
</organism>
<dbReference type="InterPro" id="IPR002035">
    <property type="entry name" value="VWF_A"/>
</dbReference>
<keyword evidence="2" id="KW-1133">Transmembrane helix</keyword>
<proteinExistence type="predicted"/>
<feature type="compositionally biased region" description="Pro residues" evidence="1">
    <location>
        <begin position="96"/>
        <end position="107"/>
    </location>
</feature>
<sequence>MTFPQHLPQAARSRRARREQERRRRRGLSAAVASLTVGALLLLGVPTTAFAEEPVGDGTAAVATADDGAQDSGASAPAAPTEGAGDSTPPAEAPNDEPPAGEPPAGTPPETRDGEEPGVDDPGASEPGAEQVSSDPADPLPGLSAPEIGPTALVVTPDGTGTGTGPDPGVNQAKVIANVSGDRNAADTAIVGVAGVTVGFWNQNQPGTWDGPPVATCLTDANGQCWALSTGTTGAERAVRAAIVDVPEGWRINTSLVTGLNNGSFQQTPYSVVNTGNLGSGQTIEVPPSGAGRTTSTGDWLLSRANPGLPQICGLNIGLLVDLSASVDAAGAQQDLRNAAAGFVNALAGTPSQVAIHTFGTLSPAAGSNATVNAANSSIGLTPTSGAGLTTLLNKANGLITGIQPAQYTNWDRGLWSYFPDREALDVIVVLTDGNPTRYDSPATGAGIDTRFIEMEHSLASANALKASGVAMYSVGIGAFDDPDNLIAVSGPIEGSDWSTVDDYAELAARLQARASEVCGGTVNVTKQIVSSDGQTVTDGFGWQITAESTEGEPIVKLDQVGEDYAVSADGTTNPSVGFRIDFSDVAPSHRLRITETPQNDFDLLPFDNGDNMRCDTASAPGEWLDVENIENGVLVDALFEQTVRCTIRNQAVEQQADLRVDKLWRIDADGDGVYEEFADGQTLPIAASASLQLAGNDDLPAGDGTYAFGVVVPNLRVDSTVEISETVQVPLLCTNTASYAPQLNNGEFTLTQPQPAVNVVTLTNTVTCETRLTLAKSPQGGPAEPDEWSLDALPNPGPTQPQNPLEFAAGVNGVTHEITPASVYALAEDPTTENAELYFQEFAPTFAEVVDEPGVLQWDSNAAAGATGTWFCVLATGVDGQGAPIFSTTRFDGLNGGVNVPAGNWARCTATNFLKPTIELQKWIDLDGDGEPDTQDGADQWTLTAGDWVAPTVTNGVQTHTMPGDQADVSGAGGFPATAVMPGGYTLSETDAPDGYVNGTVWECSEDGGAFAAIEGDDVTVESGHALVCRIVNSAVSPTIELRKLIDPNSPGGDANDWELSAAQGGTVFGPAAGHLPVTEVAIGEPIVLTEEPAADFEHADEWEAAGPWECSIDGGDDFELQDGVLPALGAGDDASCTITNRLKPFTPTVHKDVVSLTPQDDGSWEIVYEIVVENPSNFASVDYEIDDQLDFGGEITISQATYQPPGSVTDTPFDPDTGFTAGGTVAPIGSDPNPAVWTVTVDAIVDAGAFTPQNVQCQPGEQPGAGGFLNTVDLLVDDEVVDHDDACAEPVLPEIEKLGGTAVDHGDGTFTLPYTITVTNPSPDTAVVYDLEDALDLPADVEQVGDAVVTAAPAGVTPVDGWTGVAPNTLLAEAVELEGGAAAHVYEIEVVVRLDSADGAFGCPDENGLNNVATLHSGNQEQDATGCVEIDVPDIVHDKSVVADSVSQASDGTWTIAYEILVENLDDELGGLYSLADDLHFGTGNDASGATFTVTRDGLPYATSWAGSGDLVVDEYLAGGASVTWGILVEGIVVEGPQLTPAQTACPQTDVDGAFNNAAILTVGGDDSVDTACSEPSAPQVAKTGATAVQRDDATWDVSYLLTVTNTSAGAKPGIYTLDDEPAFPGSVTVNSYTIERIDPDPTVLADDVSPVPDTIPVVPTTEIEAGGEHQYRITLNVTVPAGLPADERLCVPGEPGTGFFNGTTLTSGEIVDTDDTCTDIEEGGVPTVVKDDPTVTQAGDGVWTVEYQVTVTGNEEFVSTYTLSDTLRFGPSIEILSAAWSGEGESGSWANPTDDPTTVIVATPTPIGIDEVHTYTVTVTAAVDAAAFEDPDTTTCAAWEGAPNVGFLNVIRLVSDGAVQTDEGCGVPAAPEILKTTVGDVVKVDDGADAYHWEATYELTVTNSSDTQALVYDLIDAPDFADGVTITDREATSADVAVDPDWNGAEPTTDTIVADQELPAGATHTVTVTVSFTVADVPDDPSLLCEGEGGQGLLNGATVVSGGEWRSEACFDVPVVVVLDKFWVIDGGEPIPNGEVPGFDAQAVLDEDQVDWGVENGPYALGDTVGIAETEVEIDPTCLYVGATGLGQQTLDRTVNTYDVINEADCDYDVGIEKTHELDEGETAVESGDAFTWVLTVTNLDRDVTDLEVTDLIDPTLAVTGPATFETDPAVLPGVWAQTSGDTDSAFAASYTGLYPSGAVTTIRIPVLMLPEAPIETPPAVDPNAPPPEVPPLDTAPIPNTACVAVTGEDPARDRDPGPDCADDEVPVKRIQPAAYVRCIADVPWLYFDIQTTDNVDPAPITVTWTSADGSLVKTEQVPWDARNGRLVWPGAAIAENGVPFEFPGWRPITEADLENPDSVVPGYRFLDLILDETSPTFPWRGETYTPTGDPTDPYTVTKEPLSVTFSINPSQSVLAVYPQALPACALDRPPAVVIDKTASVASTTPDADYSYSLQVTSTGIGAAQPVTLIDEIPSHLRVDAITTAGAPAFPRWENCDVTGEDSAGYGGTLRCDLYGVLGPSYPEAPVVDLAVHVRPGTTVSSIANTGEVCWSEVQGDGTIGAEVICGEDTVTVSLPKPLARTGFQGGVLGYAGLLVLLGGLVVAIAAIRRRREGPVG</sequence>
<protein>
    <recommendedName>
        <fullName evidence="3">VWFA domain-containing protein</fullName>
    </recommendedName>
</protein>
<evidence type="ECO:0000256" key="2">
    <source>
        <dbReference type="SAM" id="Phobius"/>
    </source>
</evidence>
<feature type="compositionally biased region" description="Low complexity" evidence="1">
    <location>
        <begin position="61"/>
        <end position="80"/>
    </location>
</feature>
<dbReference type="Gene3D" id="3.40.50.410">
    <property type="entry name" value="von Willebrand factor, type A domain"/>
    <property type="match status" value="1"/>
</dbReference>
<accession>A0ABY4BZ41</accession>
<dbReference type="EMBL" id="CP094528">
    <property type="protein sequence ID" value="UOE44445.1"/>
    <property type="molecule type" value="Genomic_DNA"/>
</dbReference>
<feature type="region of interest" description="Disordered" evidence="1">
    <location>
        <begin position="1"/>
        <end position="28"/>
    </location>
</feature>
<evidence type="ECO:0000313" key="5">
    <source>
        <dbReference type="Proteomes" id="UP000832097"/>
    </source>
</evidence>
<dbReference type="RefSeq" id="WP_243556270.1">
    <property type="nucleotide sequence ID" value="NZ_CP094528.1"/>
</dbReference>
<feature type="region of interest" description="Disordered" evidence="1">
    <location>
        <begin position="61"/>
        <end position="170"/>
    </location>
</feature>
<dbReference type="CDD" id="cd00198">
    <property type="entry name" value="vWFA"/>
    <property type="match status" value="1"/>
</dbReference>
<keyword evidence="2" id="KW-0472">Membrane</keyword>
<gene>
    <name evidence="4" type="ORF">MTO99_01225</name>
</gene>
<evidence type="ECO:0000313" key="4">
    <source>
        <dbReference type="EMBL" id="UOE44445.1"/>
    </source>
</evidence>
<keyword evidence="5" id="KW-1185">Reference proteome</keyword>
<evidence type="ECO:0000259" key="3">
    <source>
        <dbReference type="PROSITE" id="PS50234"/>
    </source>
</evidence>
<feature type="transmembrane region" description="Helical" evidence="2">
    <location>
        <begin position="2591"/>
        <end position="2611"/>
    </location>
</feature>
<dbReference type="InterPro" id="IPR036465">
    <property type="entry name" value="vWFA_dom_sf"/>
</dbReference>
<feature type="region of interest" description="Disordered" evidence="1">
    <location>
        <begin position="775"/>
        <end position="805"/>
    </location>
</feature>
<keyword evidence="2" id="KW-0812">Transmembrane</keyword>
<feature type="domain" description="VWFA" evidence="3">
    <location>
        <begin position="316"/>
        <end position="518"/>
    </location>
</feature>
<name>A0ABY4BZ41_9MICO</name>
<dbReference type="SUPFAM" id="SSF53300">
    <property type="entry name" value="vWA-like"/>
    <property type="match status" value="1"/>
</dbReference>
<reference evidence="4 5" key="1">
    <citation type="submission" date="2022-03" db="EMBL/GenBank/DDBJ databases">
        <title>Mucilaginibacter sp. isolated from the gut of Protaetia brevitarsis seulensis larvae.</title>
        <authorList>
            <person name="Won M."/>
            <person name="Kim S.-J."/>
            <person name="Kwon S.-W."/>
        </authorList>
    </citation>
    <scope>NUCLEOTIDE SEQUENCE [LARGE SCALE GENOMIC DNA]</scope>
    <source>
        <strain evidence="4 5">CFWR-12</strain>
    </source>
</reference>
<feature type="compositionally biased region" description="Basic residues" evidence="1">
    <location>
        <begin position="12"/>
        <end position="27"/>
    </location>
</feature>
<dbReference type="Proteomes" id="UP000832097">
    <property type="component" value="Chromosome"/>
</dbReference>
<evidence type="ECO:0000256" key="1">
    <source>
        <dbReference type="SAM" id="MobiDB-lite"/>
    </source>
</evidence>
<dbReference type="PROSITE" id="PS50234">
    <property type="entry name" value="VWFA"/>
    <property type="match status" value="1"/>
</dbReference>